<evidence type="ECO:0000313" key="2">
    <source>
        <dbReference type="Proteomes" id="UP001056120"/>
    </source>
</evidence>
<protein>
    <submittedName>
        <fullName evidence="1">Uncharacterized protein</fullName>
    </submittedName>
</protein>
<sequence>MMESSEEEALFRSCPYTALYFVQSPTTTVSFHSPTTQRRLTLSHYSSSRGSTNNSLHDKKIVSYGPVESPGHEGGGVAVKLGEKCGGGGNVHHGGGGDGGESEEEEEEEKRVGFGKKMWDLVSFSRSDSCVWILFQICLRLMVSFGVALLFFYLITKPPSPTLSLKIDRMNEFRLGEGVDNTGVTTKFLTCNCSINLLITIKSRLYGLHIHPVVLTMSFDDIPFASSTEKQALYASSNGPTSFLLYLGTTNKPMYGAGRSMQDVLDSGKGLSLVVHVKLSSRFHVIGKLIRLKYHHRAECVLIINTKYDKQHKTLIYDHLCNML</sequence>
<reference evidence="2" key="1">
    <citation type="journal article" date="2022" name="Mol. Ecol. Resour.">
        <title>The genomes of chicory, endive, great burdock and yacon provide insights into Asteraceae palaeo-polyploidization history and plant inulin production.</title>
        <authorList>
            <person name="Fan W."/>
            <person name="Wang S."/>
            <person name="Wang H."/>
            <person name="Wang A."/>
            <person name="Jiang F."/>
            <person name="Liu H."/>
            <person name="Zhao H."/>
            <person name="Xu D."/>
            <person name="Zhang Y."/>
        </authorList>
    </citation>
    <scope>NUCLEOTIDE SEQUENCE [LARGE SCALE GENOMIC DNA]</scope>
    <source>
        <strain evidence="2">cv. Yunnan</strain>
    </source>
</reference>
<dbReference type="Proteomes" id="UP001056120">
    <property type="component" value="Linkage Group LG01"/>
</dbReference>
<proteinExistence type="predicted"/>
<name>A0ACB9K3R3_9ASTR</name>
<gene>
    <name evidence="1" type="ORF">L1987_01010</name>
</gene>
<evidence type="ECO:0000313" key="1">
    <source>
        <dbReference type="EMBL" id="KAI3826950.1"/>
    </source>
</evidence>
<comment type="caution">
    <text evidence="1">The sequence shown here is derived from an EMBL/GenBank/DDBJ whole genome shotgun (WGS) entry which is preliminary data.</text>
</comment>
<reference evidence="1 2" key="2">
    <citation type="journal article" date="2022" name="Mol. Ecol. Resour.">
        <title>The genomes of chicory, endive, great burdock and yacon provide insights into Asteraceae paleo-polyploidization history and plant inulin production.</title>
        <authorList>
            <person name="Fan W."/>
            <person name="Wang S."/>
            <person name="Wang H."/>
            <person name="Wang A."/>
            <person name="Jiang F."/>
            <person name="Liu H."/>
            <person name="Zhao H."/>
            <person name="Xu D."/>
            <person name="Zhang Y."/>
        </authorList>
    </citation>
    <scope>NUCLEOTIDE SEQUENCE [LARGE SCALE GENOMIC DNA]</scope>
    <source>
        <strain evidence="2">cv. Yunnan</strain>
        <tissue evidence="1">Leaves</tissue>
    </source>
</reference>
<accession>A0ACB9K3R3</accession>
<organism evidence="1 2">
    <name type="scientific">Smallanthus sonchifolius</name>
    <dbReference type="NCBI Taxonomy" id="185202"/>
    <lineage>
        <taxon>Eukaryota</taxon>
        <taxon>Viridiplantae</taxon>
        <taxon>Streptophyta</taxon>
        <taxon>Embryophyta</taxon>
        <taxon>Tracheophyta</taxon>
        <taxon>Spermatophyta</taxon>
        <taxon>Magnoliopsida</taxon>
        <taxon>eudicotyledons</taxon>
        <taxon>Gunneridae</taxon>
        <taxon>Pentapetalae</taxon>
        <taxon>asterids</taxon>
        <taxon>campanulids</taxon>
        <taxon>Asterales</taxon>
        <taxon>Asteraceae</taxon>
        <taxon>Asteroideae</taxon>
        <taxon>Heliantheae alliance</taxon>
        <taxon>Millerieae</taxon>
        <taxon>Smallanthus</taxon>
    </lineage>
</organism>
<dbReference type="EMBL" id="CM042018">
    <property type="protein sequence ID" value="KAI3826950.1"/>
    <property type="molecule type" value="Genomic_DNA"/>
</dbReference>
<keyword evidence="2" id="KW-1185">Reference proteome</keyword>